<reference evidence="1" key="1">
    <citation type="submission" date="2021-12" db="EMBL/GenBank/DDBJ databases">
        <title>Comparative genomics, transcriptomics and evolutionary studies reveal genomic signatures of adaptation to plant cell wall in hemibiotrophic fungi.</title>
        <authorList>
            <consortium name="DOE Joint Genome Institute"/>
            <person name="Baroncelli R."/>
            <person name="Diaz J.F."/>
            <person name="Benocci T."/>
            <person name="Peng M."/>
            <person name="Battaglia E."/>
            <person name="Haridas S."/>
            <person name="Andreopoulos W."/>
            <person name="Labutti K."/>
            <person name="Pangilinan J."/>
            <person name="Floch G.L."/>
            <person name="Makela M.R."/>
            <person name="Henrissat B."/>
            <person name="Grigoriev I.V."/>
            <person name="Crouch J.A."/>
            <person name="De Vries R.P."/>
            <person name="Sukno S.A."/>
            <person name="Thon M.R."/>
        </authorList>
    </citation>
    <scope>NUCLEOTIDE SEQUENCE</scope>
    <source>
        <strain evidence="1">CBS 112980</strain>
    </source>
</reference>
<comment type="caution">
    <text evidence="1">The sequence shown here is derived from an EMBL/GenBank/DDBJ whole genome shotgun (WGS) entry which is preliminary data.</text>
</comment>
<dbReference type="Proteomes" id="UP001244207">
    <property type="component" value="Unassembled WGS sequence"/>
</dbReference>
<name>A0AAD8XQW3_GLOAC</name>
<dbReference type="EMBL" id="JAHMHS010000001">
    <property type="protein sequence ID" value="KAK1731774.1"/>
    <property type="molecule type" value="Genomic_DNA"/>
</dbReference>
<sequence length="236" mass="25559">MSRRQTHHLTEAPFANLSTLCPRLITALARLLVRANHLDPSDPVGCASSSLQDPGIRDRARISLLIVDGGAGLFTHHPSTLRRIRYDVNIADACGKLISRYQERKGTNYSPRGGMRSFPSPVSMSPPLPNAGLRLAGVSACFVVSLTPRPHHACSSTRVGANKQLCGLPTAQDSPSGMAFLCTTCRKLELCCNFGHRRASRGSSCALKSNPFAVAPVPRARDSEVILYSCEYNSMR</sequence>
<dbReference type="RefSeq" id="XP_060371829.1">
    <property type="nucleotide sequence ID" value="XM_060502890.1"/>
</dbReference>
<keyword evidence="2" id="KW-1185">Reference proteome</keyword>
<dbReference type="AlphaFoldDB" id="A0AAD8XQW3"/>
<proteinExistence type="predicted"/>
<dbReference type="GeneID" id="85386789"/>
<accession>A0AAD8XQW3</accession>
<gene>
    <name evidence="1" type="ORF">BDZ83DRAFT_4080</name>
</gene>
<protein>
    <submittedName>
        <fullName evidence="1">Uncharacterized protein</fullName>
    </submittedName>
</protein>
<organism evidence="1 2">
    <name type="scientific">Glomerella acutata</name>
    <name type="common">Colletotrichum acutatum</name>
    <dbReference type="NCBI Taxonomy" id="27357"/>
    <lineage>
        <taxon>Eukaryota</taxon>
        <taxon>Fungi</taxon>
        <taxon>Dikarya</taxon>
        <taxon>Ascomycota</taxon>
        <taxon>Pezizomycotina</taxon>
        <taxon>Sordariomycetes</taxon>
        <taxon>Hypocreomycetidae</taxon>
        <taxon>Glomerellales</taxon>
        <taxon>Glomerellaceae</taxon>
        <taxon>Colletotrichum</taxon>
        <taxon>Colletotrichum acutatum species complex</taxon>
    </lineage>
</organism>
<evidence type="ECO:0000313" key="1">
    <source>
        <dbReference type="EMBL" id="KAK1731774.1"/>
    </source>
</evidence>
<evidence type="ECO:0000313" key="2">
    <source>
        <dbReference type="Proteomes" id="UP001244207"/>
    </source>
</evidence>